<sequence length="323" mass="35641" precursor="true">MTSCFRSAAVRLSMPCVLAVTALLVSGPAEAREIIELRTGHTLTGEVLKETDREIYVDIGVDVVRVPTEQIRQRRDAENKSATPSLSGSTEDVFLTAELPVRSVKDLAARFGEGVVLVETPSGLGSGFIINSRGYCITNYHVVEQETRVSVTIFHRTEMGDFIRKRIEDVRILSLNPFFDLALLQLPKPEDFEFTPVYLAPSFELQEGDEAFAIGNPLGLERSVSQGIVSTRNRNFEGVVYIQTTAEINPGNSGGPLFNNRGEVVGVTNMKLIGGEGLGFAIPITYVKHFLRNRDAFAFDEKNPNTGYRYLNAPRRRDPASSP</sequence>
<dbReference type="GO" id="GO:0006508">
    <property type="term" value="P:proteolysis"/>
    <property type="evidence" value="ECO:0007669"/>
    <property type="project" value="UniProtKB-KW"/>
</dbReference>
<proteinExistence type="predicted"/>
<dbReference type="PRINTS" id="PR00834">
    <property type="entry name" value="PROTEASES2C"/>
</dbReference>
<keyword evidence="3" id="KW-0732">Signal</keyword>
<dbReference type="GO" id="GO:0004252">
    <property type="term" value="F:serine-type endopeptidase activity"/>
    <property type="evidence" value="ECO:0007669"/>
    <property type="project" value="InterPro"/>
</dbReference>
<dbReference type="EMBL" id="CP036275">
    <property type="protein sequence ID" value="QDU39788.1"/>
    <property type="molecule type" value="Genomic_DNA"/>
</dbReference>
<reference evidence="4 5" key="1">
    <citation type="submission" date="2019-02" db="EMBL/GenBank/DDBJ databases">
        <title>Deep-cultivation of Planctomycetes and their phenomic and genomic characterization uncovers novel biology.</title>
        <authorList>
            <person name="Wiegand S."/>
            <person name="Jogler M."/>
            <person name="Boedeker C."/>
            <person name="Pinto D."/>
            <person name="Vollmers J."/>
            <person name="Rivas-Marin E."/>
            <person name="Kohn T."/>
            <person name="Peeters S.H."/>
            <person name="Heuer A."/>
            <person name="Rast P."/>
            <person name="Oberbeckmann S."/>
            <person name="Bunk B."/>
            <person name="Jeske O."/>
            <person name="Meyerdierks A."/>
            <person name="Storesund J.E."/>
            <person name="Kallscheuer N."/>
            <person name="Luecker S."/>
            <person name="Lage O.M."/>
            <person name="Pohl T."/>
            <person name="Merkel B.J."/>
            <person name="Hornburger P."/>
            <person name="Mueller R.-W."/>
            <person name="Bruemmer F."/>
            <person name="Labrenz M."/>
            <person name="Spormann A.M."/>
            <person name="Op den Camp H."/>
            <person name="Overmann J."/>
            <person name="Amann R."/>
            <person name="Jetten M.S.M."/>
            <person name="Mascher T."/>
            <person name="Medema M.H."/>
            <person name="Devos D.P."/>
            <person name="Kaster A.-K."/>
            <person name="Ovreas L."/>
            <person name="Rohde M."/>
            <person name="Galperin M.Y."/>
            <person name="Jogler C."/>
        </authorList>
    </citation>
    <scope>NUCLEOTIDE SEQUENCE [LARGE SCALE GENOMIC DNA]</scope>
    <source>
        <strain evidence="4 5">Mal4</strain>
    </source>
</reference>
<accession>A0A517ZBE5</accession>
<dbReference type="KEGG" id="mri:Mal4_41350"/>
<evidence type="ECO:0000313" key="5">
    <source>
        <dbReference type="Proteomes" id="UP000320496"/>
    </source>
</evidence>
<feature type="signal peptide" evidence="3">
    <location>
        <begin position="1"/>
        <end position="31"/>
    </location>
</feature>
<organism evidence="4 5">
    <name type="scientific">Maioricimonas rarisocia</name>
    <dbReference type="NCBI Taxonomy" id="2528026"/>
    <lineage>
        <taxon>Bacteria</taxon>
        <taxon>Pseudomonadati</taxon>
        <taxon>Planctomycetota</taxon>
        <taxon>Planctomycetia</taxon>
        <taxon>Planctomycetales</taxon>
        <taxon>Planctomycetaceae</taxon>
        <taxon>Maioricimonas</taxon>
    </lineage>
</organism>
<keyword evidence="2" id="KW-0378">Hydrolase</keyword>
<dbReference type="AlphaFoldDB" id="A0A517ZBE5"/>
<keyword evidence="1 4" id="KW-0645">Protease</keyword>
<keyword evidence="5" id="KW-1185">Reference proteome</keyword>
<dbReference type="SUPFAM" id="SSF50494">
    <property type="entry name" value="Trypsin-like serine proteases"/>
    <property type="match status" value="1"/>
</dbReference>
<dbReference type="PANTHER" id="PTHR43343">
    <property type="entry name" value="PEPTIDASE S12"/>
    <property type="match status" value="1"/>
</dbReference>
<protein>
    <submittedName>
        <fullName evidence="4">Serine protease HhoA</fullName>
    </submittedName>
</protein>
<evidence type="ECO:0000313" key="4">
    <source>
        <dbReference type="EMBL" id="QDU39788.1"/>
    </source>
</evidence>
<evidence type="ECO:0000256" key="1">
    <source>
        <dbReference type="ARBA" id="ARBA00022670"/>
    </source>
</evidence>
<dbReference type="Gene3D" id="2.40.10.120">
    <property type="match status" value="1"/>
</dbReference>
<dbReference type="Pfam" id="PF13365">
    <property type="entry name" value="Trypsin_2"/>
    <property type="match status" value="1"/>
</dbReference>
<dbReference type="PANTHER" id="PTHR43343:SF3">
    <property type="entry name" value="PROTEASE DO-LIKE 8, CHLOROPLASTIC"/>
    <property type="match status" value="1"/>
</dbReference>
<dbReference type="InterPro" id="IPR009003">
    <property type="entry name" value="Peptidase_S1_PA"/>
</dbReference>
<feature type="chain" id="PRO_5021735401" evidence="3">
    <location>
        <begin position="32"/>
        <end position="323"/>
    </location>
</feature>
<name>A0A517ZBE5_9PLAN</name>
<dbReference type="InterPro" id="IPR051201">
    <property type="entry name" value="Chloro_Bact_Ser_Proteases"/>
</dbReference>
<evidence type="ECO:0000256" key="3">
    <source>
        <dbReference type="SAM" id="SignalP"/>
    </source>
</evidence>
<dbReference type="Proteomes" id="UP000320496">
    <property type="component" value="Chromosome"/>
</dbReference>
<evidence type="ECO:0000256" key="2">
    <source>
        <dbReference type="ARBA" id="ARBA00022801"/>
    </source>
</evidence>
<dbReference type="InterPro" id="IPR001940">
    <property type="entry name" value="Peptidase_S1C"/>
</dbReference>
<gene>
    <name evidence="4" type="primary">hhoA</name>
    <name evidence="4" type="ORF">Mal4_41350</name>
</gene>